<evidence type="ECO:0000256" key="1">
    <source>
        <dbReference type="PROSITE-ProRule" id="PRU10141"/>
    </source>
</evidence>
<dbReference type="SUPFAM" id="SSF56112">
    <property type="entry name" value="Protein kinase-like (PK-like)"/>
    <property type="match status" value="1"/>
</dbReference>
<protein>
    <recommendedName>
        <fullName evidence="5">Protein kinase domain-containing protein</fullName>
    </recommendedName>
</protein>
<dbReference type="PANTHER" id="PTHR45621">
    <property type="entry name" value="OS01G0588500 PROTEIN-RELATED"/>
    <property type="match status" value="1"/>
</dbReference>
<name>A0AAQ3JN42_9LILI</name>
<evidence type="ECO:0000256" key="2">
    <source>
        <dbReference type="SAM" id="MobiDB-lite"/>
    </source>
</evidence>
<dbReference type="InterPro" id="IPR011009">
    <property type="entry name" value="Kinase-like_dom_sf"/>
</dbReference>
<feature type="compositionally biased region" description="Polar residues" evidence="2">
    <location>
        <begin position="22"/>
        <end position="38"/>
    </location>
</feature>
<gene>
    <name evidence="3" type="ORF">Cni_G01388</name>
</gene>
<proteinExistence type="predicted"/>
<sequence length="141" mass="15308">MGSCMSLEEQFEIGKAAASLYPSKQNNDSSQKNGTSSLAPPKDVNDLLVSGYGNVNMFTYSELRAATKNFRPDQILGEGGFGVVYKGVIDENVRPGFESTQVAVKVLNPDGLQGDKEWLVINCRITCFSSKPIHVLFSEPA</sequence>
<keyword evidence="4" id="KW-1185">Reference proteome</keyword>
<dbReference type="EMBL" id="CP136890">
    <property type="protein sequence ID" value="WOK92697.1"/>
    <property type="molecule type" value="Genomic_DNA"/>
</dbReference>
<feature type="binding site" evidence="1">
    <location>
        <position position="105"/>
    </location>
    <ligand>
        <name>ATP</name>
        <dbReference type="ChEBI" id="CHEBI:30616"/>
    </ligand>
</feature>
<keyword evidence="1" id="KW-0067">ATP-binding</keyword>
<dbReference type="GO" id="GO:0005524">
    <property type="term" value="F:ATP binding"/>
    <property type="evidence" value="ECO:0007669"/>
    <property type="project" value="UniProtKB-UniRule"/>
</dbReference>
<dbReference type="InterPro" id="IPR050823">
    <property type="entry name" value="Plant_Ser_Thr_Prot_Kinase"/>
</dbReference>
<dbReference type="AlphaFoldDB" id="A0AAQ3JN42"/>
<evidence type="ECO:0000313" key="3">
    <source>
        <dbReference type="EMBL" id="WOK92697.1"/>
    </source>
</evidence>
<dbReference type="Gene3D" id="3.30.200.20">
    <property type="entry name" value="Phosphorylase Kinase, domain 1"/>
    <property type="match status" value="1"/>
</dbReference>
<feature type="region of interest" description="Disordered" evidence="2">
    <location>
        <begin position="22"/>
        <end position="42"/>
    </location>
</feature>
<dbReference type="Proteomes" id="UP001327560">
    <property type="component" value="Chromosome 1"/>
</dbReference>
<reference evidence="3 4" key="1">
    <citation type="submission" date="2023-10" db="EMBL/GenBank/DDBJ databases">
        <title>Chromosome-scale genome assembly provides insights into flower coloration mechanisms of Canna indica.</title>
        <authorList>
            <person name="Li C."/>
        </authorList>
    </citation>
    <scope>NUCLEOTIDE SEQUENCE [LARGE SCALE GENOMIC DNA]</scope>
    <source>
        <tissue evidence="3">Flower</tissue>
    </source>
</reference>
<keyword evidence="1" id="KW-0547">Nucleotide-binding</keyword>
<dbReference type="PROSITE" id="PS00107">
    <property type="entry name" value="PROTEIN_KINASE_ATP"/>
    <property type="match status" value="1"/>
</dbReference>
<evidence type="ECO:0000313" key="4">
    <source>
        <dbReference type="Proteomes" id="UP001327560"/>
    </source>
</evidence>
<dbReference type="InterPro" id="IPR017441">
    <property type="entry name" value="Protein_kinase_ATP_BS"/>
</dbReference>
<evidence type="ECO:0008006" key="5">
    <source>
        <dbReference type="Google" id="ProtNLM"/>
    </source>
</evidence>
<accession>A0AAQ3JN42</accession>
<organism evidence="3 4">
    <name type="scientific">Canna indica</name>
    <name type="common">Indian-shot</name>
    <dbReference type="NCBI Taxonomy" id="4628"/>
    <lineage>
        <taxon>Eukaryota</taxon>
        <taxon>Viridiplantae</taxon>
        <taxon>Streptophyta</taxon>
        <taxon>Embryophyta</taxon>
        <taxon>Tracheophyta</taxon>
        <taxon>Spermatophyta</taxon>
        <taxon>Magnoliopsida</taxon>
        <taxon>Liliopsida</taxon>
        <taxon>Zingiberales</taxon>
        <taxon>Cannaceae</taxon>
        <taxon>Canna</taxon>
    </lineage>
</organism>